<feature type="transmembrane region" description="Helical" evidence="2">
    <location>
        <begin position="28"/>
        <end position="48"/>
    </location>
</feature>
<evidence type="ECO:0000256" key="2">
    <source>
        <dbReference type="SAM" id="Phobius"/>
    </source>
</evidence>
<keyword evidence="2" id="KW-0812">Transmembrane</keyword>
<sequence>MYLSQTTEDSGQTANGGQIAEDSILKKAGAGIINSLILIGAIVGFYLMSKKGSSKQYKPGYSKRRHSKGKVLPLP</sequence>
<feature type="region of interest" description="Disordered" evidence="1">
    <location>
        <begin position="52"/>
        <end position="75"/>
    </location>
</feature>
<keyword evidence="2" id="KW-1133">Transmembrane helix</keyword>
<keyword evidence="2" id="KW-0472">Membrane</keyword>
<organism evidence="3">
    <name type="scientific">viral metagenome</name>
    <dbReference type="NCBI Taxonomy" id="1070528"/>
    <lineage>
        <taxon>unclassified sequences</taxon>
        <taxon>metagenomes</taxon>
        <taxon>organismal metagenomes</taxon>
    </lineage>
</organism>
<name>A0A6H1ZXQ2_9ZZZZ</name>
<evidence type="ECO:0000313" key="3">
    <source>
        <dbReference type="EMBL" id="QJA52201.1"/>
    </source>
</evidence>
<dbReference type="AlphaFoldDB" id="A0A6H1ZXQ2"/>
<dbReference type="EMBL" id="MT144321">
    <property type="protein sequence ID" value="QJA52201.1"/>
    <property type="molecule type" value="Genomic_DNA"/>
</dbReference>
<accession>A0A6H1ZXQ2</accession>
<reference evidence="3" key="1">
    <citation type="submission" date="2020-03" db="EMBL/GenBank/DDBJ databases">
        <title>The deep terrestrial virosphere.</title>
        <authorList>
            <person name="Holmfeldt K."/>
            <person name="Nilsson E."/>
            <person name="Simone D."/>
            <person name="Lopez-Fernandez M."/>
            <person name="Wu X."/>
            <person name="de Brujin I."/>
            <person name="Lundin D."/>
            <person name="Andersson A."/>
            <person name="Bertilsson S."/>
            <person name="Dopson M."/>
        </authorList>
    </citation>
    <scope>NUCLEOTIDE SEQUENCE</scope>
    <source>
        <strain evidence="3">TM448A02527</strain>
    </source>
</reference>
<proteinExistence type="predicted"/>
<gene>
    <name evidence="3" type="ORF">TM448A02527_0007</name>
</gene>
<protein>
    <submittedName>
        <fullName evidence="3">Uncharacterized protein</fullName>
    </submittedName>
</protein>
<evidence type="ECO:0000256" key="1">
    <source>
        <dbReference type="SAM" id="MobiDB-lite"/>
    </source>
</evidence>